<sequence>MKTKVLALCFGVMVLTVTLFSTAEFILAGISLEKVEKEYGTFAKRRVLALVAMMNRAKDESDLEKLEKVNDFFNATPYHSDKEVWGVDDYWATRLEFIGKDKGDCEDYVIAKYFTLKELGVPPSKMYMTYAKSLKFNVAHMVLTYYATPKSIPLVLDNYNYKILPANERTDLVPIYSFSGDDLFNAKQVQLGKMLPAAAKQKRAWDELKIEKKEK</sequence>
<name>A0A1Y0HLQ6_9BACT</name>
<dbReference type="AlphaFoldDB" id="A0A1Y0HLQ6"/>
<dbReference type="InterPro" id="IPR010319">
    <property type="entry name" value="Transglutaminase-like_Cys_pept"/>
</dbReference>
<dbReference type="Proteomes" id="UP000196005">
    <property type="component" value="Chromosome"/>
</dbReference>
<dbReference type="OrthoDB" id="5401788at2"/>
<proteinExistence type="predicted"/>
<accession>A0A1Y0HLQ6</accession>
<organism evidence="1 2">
    <name type="scientific">Sulfurospirillum diekertiae</name>
    <dbReference type="NCBI Taxonomy" id="1854492"/>
    <lineage>
        <taxon>Bacteria</taxon>
        <taxon>Pseudomonadati</taxon>
        <taxon>Campylobacterota</taxon>
        <taxon>Epsilonproteobacteria</taxon>
        <taxon>Campylobacterales</taxon>
        <taxon>Sulfurospirillaceae</taxon>
        <taxon>Sulfurospirillum</taxon>
    </lineage>
</organism>
<evidence type="ECO:0000313" key="2">
    <source>
        <dbReference type="Proteomes" id="UP000196005"/>
    </source>
</evidence>
<dbReference type="Pfam" id="PF06035">
    <property type="entry name" value="Peptidase_C93"/>
    <property type="match status" value="1"/>
</dbReference>
<protein>
    <recommendedName>
        <fullName evidence="3">Transglutaminase-like cysteine proteinase BTLCP</fullName>
    </recommendedName>
</protein>
<dbReference type="RefSeq" id="WP_087438260.1">
    <property type="nucleotide sequence ID" value="NZ_CP021416.1"/>
</dbReference>
<dbReference type="EMBL" id="CP021416">
    <property type="protein sequence ID" value="ARU48275.1"/>
    <property type="molecule type" value="Genomic_DNA"/>
</dbReference>
<evidence type="ECO:0000313" key="1">
    <source>
        <dbReference type="EMBL" id="ARU48275.1"/>
    </source>
</evidence>
<dbReference type="PANTHER" id="PTHR39327:SF1">
    <property type="entry name" value="BLR5470 PROTEIN"/>
    <property type="match status" value="1"/>
</dbReference>
<dbReference type="Gene3D" id="3.10.620.30">
    <property type="match status" value="1"/>
</dbReference>
<gene>
    <name evidence="1" type="ORF">Sdiek1_1109</name>
</gene>
<dbReference type="KEGG" id="suls:Sdiek1_1109"/>
<evidence type="ECO:0008006" key="3">
    <source>
        <dbReference type="Google" id="ProtNLM"/>
    </source>
</evidence>
<reference evidence="2" key="1">
    <citation type="submission" date="2017-05" db="EMBL/GenBank/DDBJ databases">
        <title>Dechlorination kinetics govern the competition between two new strains of the genus Sulfurospirillum.</title>
        <authorList>
            <person name="Buttet G.F."/>
            <person name="Murray A.M."/>
            <person name="Goris T."/>
            <person name="Burion M."/>
            <person name="Lin B."/>
            <person name="Rolle M."/>
            <person name="Maillard J."/>
        </authorList>
    </citation>
    <scope>NUCLEOTIDE SEQUENCE [LARGE SCALE GENOMIC DNA]</scope>
    <source>
        <strain evidence="2">SL2-1</strain>
    </source>
</reference>
<keyword evidence="2" id="KW-1185">Reference proteome</keyword>
<dbReference type="PANTHER" id="PTHR39327">
    <property type="match status" value="1"/>
</dbReference>